<comment type="similarity">
    <text evidence="2">Belongs to the tyrosinase family. Hemocyanin subfamily.</text>
</comment>
<feature type="domain" description="Tyrosinase copper-binding" evidence="9">
    <location>
        <begin position="115"/>
        <end position="132"/>
    </location>
</feature>
<evidence type="ECO:0000256" key="8">
    <source>
        <dbReference type="ARBA" id="ARBA00023157"/>
    </source>
</evidence>
<dbReference type="InterPro" id="IPR036848">
    <property type="entry name" value="Haemocyanin_C_sf"/>
</dbReference>
<dbReference type="InterPro" id="IPR002227">
    <property type="entry name" value="Tyrosinase_Cu-bd"/>
</dbReference>
<protein>
    <recommendedName>
        <fullName evidence="9 10">Tyrosinase copper-binding domain-containing protein</fullName>
    </recommendedName>
</protein>
<feature type="domain" description="Tyrosinase copper-binding" evidence="9">
    <location>
        <begin position="909"/>
        <end position="926"/>
    </location>
</feature>
<keyword evidence="12" id="KW-1185">Reference proteome</keyword>
<feature type="domain" description="Tyrosinase copper-binding" evidence="10">
    <location>
        <begin position="214"/>
        <end position="225"/>
    </location>
</feature>
<evidence type="ECO:0000256" key="6">
    <source>
        <dbReference type="ARBA" id="ARBA00022737"/>
    </source>
</evidence>
<dbReference type="Pfam" id="PF14830">
    <property type="entry name" value="Haemocyan_bet_s"/>
    <property type="match status" value="4"/>
</dbReference>
<feature type="domain" description="Tyrosinase copper-binding" evidence="10">
    <location>
        <begin position="629"/>
        <end position="640"/>
    </location>
</feature>
<evidence type="ECO:0000256" key="4">
    <source>
        <dbReference type="ARBA" id="ARBA00022621"/>
    </source>
</evidence>
<comment type="caution">
    <text evidence="11">The sequence shown here is derived from an EMBL/GenBank/DDBJ whole genome shotgun (WGS) entry which is preliminary data.</text>
</comment>
<evidence type="ECO:0000256" key="1">
    <source>
        <dbReference type="ARBA" id="ARBA00002958"/>
    </source>
</evidence>
<dbReference type="PRINTS" id="PR00092">
    <property type="entry name" value="TYROSINASE"/>
</dbReference>
<evidence type="ECO:0000256" key="7">
    <source>
        <dbReference type="ARBA" id="ARBA00023008"/>
    </source>
</evidence>
<feature type="domain" description="Tyrosinase copper-binding" evidence="9">
    <location>
        <begin position="492"/>
        <end position="509"/>
    </location>
</feature>
<sequence>MDEMKLHYTDKYHVEYKITDMTGAEVTDIKLESSVVFEPGLGHFGEGRRWISPVTSASHIRKNLEELSDGEMESLRNAFKQMEKEGRYEEIAAFHGVPAQCPNEDGTMVHTCCLHGMPIFPHWHRLYVALVEDELSRILSSMARLALRIRKQIEIPNQIYLAIHIYTITRCSFSNRQISASLKFISRFFITPFILKLGGRDAHSMSSLDYAAYDPVFFLHHSNVDRLWAIWQELQRYRKLSYNEANCALPLLNEPMRPFSNKTANQDRLTFTNSRPNDVFDYQNVLHYKYDTLSFAGLSIPQLERILEKNKGHDRIFAGFLLHGIKASADVRIYICVPTGVGEENCANYAGIFSVLGGETEMPWRFDRLFRYEITSELKKLGLNHNSHFRVAMEVTAVNGSRITQKVFPNPTIVFVPSQGEFKEGGWSNVVTSAKRIRKNLKHISADEMLSLRTAFKRMTDDGRYEEIAAFHGLPAQCPNADGTMVHTCCLHGMPTFPHWHRLYLSLVENELQARGSALSVPYWDWIEPFDELPSLINDQTFRNPENNQMIANPFFKGAISFENSETTRNPKPELFGNTHFFDYTLLAFEQTDFCDFEVQFEVLHNSIHSWLGGPNTQSMSSLDYTAYDPVFFLHHSNCDRLWAIWQELQRYRKLDYNVANCALHLLSKPMRPFSNSTANQDKLTHTHSKPNDVFDYQNNLNYKYDTLSFSDMNIIQLETLLESRKSRDRVFAGFMLHGVKASADVRIYICVPTGVVLENCHNYAGVFSILGGETEMPWKFDRVYRYELTDEINKLGLSANSQFRISTEVTAVNGSKILQKIFPTPSVIFVPAQEATRRGSASKSVRGNLVRKNVDRLSLQEINSLVHAFKRMQKDRSSDGFESIASFHALPPLCPNPTAKHRYACCLHGMATFPQWHRLYVVQFEQSLNRHGATVGVPYWDWTYPMKEIPHLLTSEKYTDPFTGVETFNPFNHGHLSFISPETMTARDVSSHLFEQPALGKQTWLFNNILLALEQTDYCDFEVQFEIVHNAIHSWLGGKELYSLNHLHYASYDPAFYLHHSNVDRLWVIWQELQKFRGLPAYESNCAIELMSQPLKPSFGPPYNLNPVTTKYSKPSDVFNYKEHYHYEYDMLEMNGMSIAQLESYIRQEKQKDRVFAGFLLEGFGSSAYATFEICPDTGDCHEGSHFSVLGGSAEMPWAFDRLYKMEITNILRDMKLNFDSHFTIKTKVVAQNGTELSENLLPEATIIRIPPSAHELEVAIPLNRIRRDINSLETRDVQNLIILFLRGYVKQEDTYTVRDTQAELFELSEGGKESTLFKKAMLMFEQEDYCDFEVQFEVIHNSIHYLIGGHQKYAMSSLVYSSFDPIFYVHHSMVDRMWAIWQDLQHYRKLPHDKAYCALDEMSFPMKPFIWESNPNPATRAVSTPTKLFDFKSLGYSYDNLDFHGMNTAQLEAAIKKQKQKDRVFAGFLLHGIKTSADVHLKVCNDADCHEAGVVFILGGETEMPWHFDRNYKMDITDVLQKMGVELETVFDHESKLHLEVHIESVDGTTLDPGSLPKPSLIYIPAKERKVHKKKPYVEGILIKKEYKYFDPIGNEEPEGVFWLLSRTRRRVVLHRQIAFALEQRDFCDFEIQFEMGHNAIQPWVGGY</sequence>
<keyword evidence="8" id="KW-1015">Disulfide bond</keyword>
<evidence type="ECO:0000313" key="11">
    <source>
        <dbReference type="EMBL" id="CAE1279091.1"/>
    </source>
</evidence>
<dbReference type="PROSITE" id="PS00497">
    <property type="entry name" value="TYROSINASE_1"/>
    <property type="match status" value="3"/>
</dbReference>
<proteinExistence type="inferred from homology"/>
<dbReference type="Gene3D" id="1.10.1280.10">
    <property type="entry name" value="Di-copper center containing domain from catechol oxidase"/>
    <property type="match status" value="6"/>
</dbReference>
<dbReference type="PANTHER" id="PTHR11474">
    <property type="entry name" value="TYROSINASE FAMILY MEMBER"/>
    <property type="match status" value="1"/>
</dbReference>
<dbReference type="Pfam" id="PF00264">
    <property type="entry name" value="Tyrosinase"/>
    <property type="match status" value="5"/>
</dbReference>
<feature type="domain" description="Tyrosinase copper-binding" evidence="10">
    <location>
        <begin position="1366"/>
        <end position="1377"/>
    </location>
</feature>
<comment type="function">
    <text evidence="1">Hemocyanins are copper-containing oxygen carriers occurring freely dissolved in the hemolymph of many mollusks and arthropods.</text>
</comment>
<dbReference type="InterPro" id="IPR050316">
    <property type="entry name" value="Tyrosinase/Hemocyanin"/>
</dbReference>
<dbReference type="PROSITE" id="PS00498">
    <property type="entry name" value="TYROSINASE_2"/>
    <property type="match status" value="4"/>
</dbReference>
<dbReference type="InterPro" id="IPR028999">
    <property type="entry name" value="Beta-sandwich_Haemocyanin"/>
</dbReference>
<organism evidence="11 12">
    <name type="scientific">Acanthosepion pharaonis</name>
    <name type="common">Pharaoh cuttlefish</name>
    <name type="synonym">Sepia pharaonis</name>
    <dbReference type="NCBI Taxonomy" id="158019"/>
    <lineage>
        <taxon>Eukaryota</taxon>
        <taxon>Metazoa</taxon>
        <taxon>Spiralia</taxon>
        <taxon>Lophotrochozoa</taxon>
        <taxon>Mollusca</taxon>
        <taxon>Cephalopoda</taxon>
        <taxon>Coleoidea</taxon>
        <taxon>Decapodiformes</taxon>
        <taxon>Sepiida</taxon>
        <taxon>Sepiina</taxon>
        <taxon>Sepiidae</taxon>
        <taxon>Acanthosepion</taxon>
    </lineage>
</organism>
<reference evidence="11" key="1">
    <citation type="submission" date="2021-01" db="EMBL/GenBank/DDBJ databases">
        <authorList>
            <person name="Li R."/>
            <person name="Bekaert M."/>
        </authorList>
    </citation>
    <scope>NUCLEOTIDE SEQUENCE</scope>
    <source>
        <strain evidence="11">Farmed</strain>
    </source>
</reference>
<gene>
    <name evidence="11" type="ORF">SPHA_41617</name>
</gene>
<dbReference type="EMBL" id="CAHIKZ030002005">
    <property type="protein sequence ID" value="CAE1279091.1"/>
    <property type="molecule type" value="Genomic_DNA"/>
</dbReference>
<dbReference type="InterPro" id="IPR008922">
    <property type="entry name" value="Di-copper_centre_dom_sf"/>
</dbReference>
<name>A0A812CTY0_ACAPH</name>
<evidence type="ECO:0000313" key="12">
    <source>
        <dbReference type="Proteomes" id="UP000597762"/>
    </source>
</evidence>
<evidence type="ECO:0000259" key="10">
    <source>
        <dbReference type="PROSITE" id="PS00498"/>
    </source>
</evidence>
<feature type="domain" description="Tyrosinase copper-binding" evidence="10">
    <location>
        <begin position="1054"/>
        <end position="1065"/>
    </location>
</feature>
<dbReference type="SUPFAM" id="SSF48056">
    <property type="entry name" value="Di-copper centre-containing domain"/>
    <property type="match status" value="5"/>
</dbReference>
<dbReference type="Gene3D" id="2.60.310.10">
    <property type="entry name" value="Haemocyanin C-terminal domain"/>
    <property type="match status" value="4"/>
</dbReference>
<dbReference type="SUPFAM" id="SSF81277">
    <property type="entry name" value="C-terminal domain of mollusc hemocyanin"/>
    <property type="match status" value="4"/>
</dbReference>
<dbReference type="GO" id="GO:0046872">
    <property type="term" value="F:metal ion binding"/>
    <property type="evidence" value="ECO:0007669"/>
    <property type="project" value="UniProtKB-KW"/>
</dbReference>
<dbReference type="Proteomes" id="UP000597762">
    <property type="component" value="Unassembled WGS sequence"/>
</dbReference>
<keyword evidence="3" id="KW-0813">Transport</keyword>
<evidence type="ECO:0000259" key="9">
    <source>
        <dbReference type="PROSITE" id="PS00497"/>
    </source>
</evidence>
<dbReference type="GO" id="GO:0016491">
    <property type="term" value="F:oxidoreductase activity"/>
    <property type="evidence" value="ECO:0007669"/>
    <property type="project" value="InterPro"/>
</dbReference>
<dbReference type="OrthoDB" id="6132182at2759"/>
<accession>A0A812CTY0</accession>
<evidence type="ECO:0000256" key="2">
    <source>
        <dbReference type="ARBA" id="ARBA00009470"/>
    </source>
</evidence>
<evidence type="ECO:0000256" key="5">
    <source>
        <dbReference type="ARBA" id="ARBA00022723"/>
    </source>
</evidence>
<dbReference type="GO" id="GO:0005344">
    <property type="term" value="F:oxygen carrier activity"/>
    <property type="evidence" value="ECO:0007669"/>
    <property type="project" value="UniProtKB-KW"/>
</dbReference>
<keyword evidence="4" id="KW-0561">Oxygen transport</keyword>
<keyword evidence="6" id="KW-0677">Repeat</keyword>
<keyword evidence="5" id="KW-0479">Metal-binding</keyword>
<evidence type="ECO:0000256" key="3">
    <source>
        <dbReference type="ARBA" id="ARBA00022448"/>
    </source>
</evidence>
<keyword evidence="7" id="KW-0186">Copper</keyword>